<sequence>MLRGIVNKVSVGYGDVHIFNELSAEIPQGAKIAIVGPNGAGKTTLLSILAGEREPSSGRMEWIGRAPSISYYKQEAETEDPVDWTQTELFQKRSHWHLPKEVEYAHASGGERVKLRLTATLAENREFLLLDEPTNHLDAESVERLIETLQVREGTMLFVSHDRYFIDHLANIVYEIENGKLTVYEGNYTDYRKQKEHERFVQQKHYDEQQQYIAEIEGQIEQLDKWSEKGHAMSTKRGGAKEYYRKKVKKRNVQIRSKKTRLEAELEKNRVEVPATETSVSFELEGLKKKGKRVLELKDAGKAFGNKPLFQHSSFTVQAGERLALLGPNGSGKTTLFRMLLGELDYDGDVWLSEGMTLGYLRQTAFDLPDDQTMAQYFYSPSYEEQGFLRIQLTNLGFTADQWQLPLGALSQGERLKVKLLDFILRKTDVLLLDEPTNHLDLPSCEELERTLETYPGTLLFASHDRYFTERMADGLLLFEKGTIRKVPYSLVEWEERNSSAPVISSGQEKLRLETELQAVLGKLSLLTPENPEYSKLDQQFLELTRLLRELNS</sequence>
<feature type="coiled-coil region" evidence="3">
    <location>
        <begin position="245"/>
        <end position="272"/>
    </location>
</feature>
<keyword evidence="6" id="KW-1185">Reference proteome</keyword>
<dbReference type="PANTHER" id="PTHR42855">
    <property type="entry name" value="ABC TRANSPORTER ATP-BINDING SUBUNIT"/>
    <property type="match status" value="1"/>
</dbReference>
<dbReference type="CDD" id="cd03221">
    <property type="entry name" value="ABCF_EF-3"/>
    <property type="match status" value="2"/>
</dbReference>
<evidence type="ECO:0000256" key="3">
    <source>
        <dbReference type="SAM" id="Coils"/>
    </source>
</evidence>
<dbReference type="InterPro" id="IPR051309">
    <property type="entry name" value="ABCF_ATPase"/>
</dbReference>
<dbReference type="PROSITE" id="PS50893">
    <property type="entry name" value="ABC_TRANSPORTER_2"/>
    <property type="match status" value="2"/>
</dbReference>
<evidence type="ECO:0000313" key="6">
    <source>
        <dbReference type="Proteomes" id="UP000659496"/>
    </source>
</evidence>
<organism evidence="5 6">
    <name type="scientific">Sporosarcina gallistercoris</name>
    <dbReference type="NCBI Taxonomy" id="2762245"/>
    <lineage>
        <taxon>Bacteria</taxon>
        <taxon>Bacillati</taxon>
        <taxon>Bacillota</taxon>
        <taxon>Bacilli</taxon>
        <taxon>Bacillales</taxon>
        <taxon>Caryophanaceae</taxon>
        <taxon>Sporosarcina</taxon>
    </lineage>
</organism>
<keyword evidence="3" id="KW-0175">Coiled coil</keyword>
<dbReference type="InterPro" id="IPR027417">
    <property type="entry name" value="P-loop_NTPase"/>
</dbReference>
<dbReference type="InterPro" id="IPR003439">
    <property type="entry name" value="ABC_transporter-like_ATP-bd"/>
</dbReference>
<accession>A0ABR8PHY4</accession>
<dbReference type="RefSeq" id="WP_191688817.1">
    <property type="nucleotide sequence ID" value="NZ_JACSQY010000002.1"/>
</dbReference>
<feature type="domain" description="ABC transporter" evidence="4">
    <location>
        <begin position="295"/>
        <end position="506"/>
    </location>
</feature>
<dbReference type="Pfam" id="PF00005">
    <property type="entry name" value="ABC_tran"/>
    <property type="match status" value="2"/>
</dbReference>
<keyword evidence="1" id="KW-0547">Nucleotide-binding</keyword>
<dbReference type="SUPFAM" id="SSF52540">
    <property type="entry name" value="P-loop containing nucleoside triphosphate hydrolases"/>
    <property type="match status" value="2"/>
</dbReference>
<evidence type="ECO:0000256" key="2">
    <source>
        <dbReference type="ARBA" id="ARBA00022840"/>
    </source>
</evidence>
<reference evidence="5 6" key="1">
    <citation type="submission" date="2020-08" db="EMBL/GenBank/DDBJ databases">
        <title>A Genomic Blueprint of the Chicken Gut Microbiome.</title>
        <authorList>
            <person name="Gilroy R."/>
            <person name="Ravi A."/>
            <person name="Getino M."/>
            <person name="Pursley I."/>
            <person name="Horton D.L."/>
            <person name="Alikhan N.-F."/>
            <person name="Baker D."/>
            <person name="Gharbi K."/>
            <person name="Hall N."/>
            <person name="Watson M."/>
            <person name="Adriaenssens E.M."/>
            <person name="Foster-Nyarko E."/>
            <person name="Jarju S."/>
            <person name="Secka A."/>
            <person name="Antonio M."/>
            <person name="Oren A."/>
            <person name="Chaudhuri R."/>
            <person name="La Ragione R.M."/>
            <person name="Hildebrand F."/>
            <person name="Pallen M.J."/>
        </authorList>
    </citation>
    <scope>NUCLEOTIDE SEQUENCE [LARGE SCALE GENOMIC DNA]</scope>
    <source>
        <strain evidence="5 6">Sa3CUA8</strain>
    </source>
</reference>
<dbReference type="Gene3D" id="3.40.50.300">
    <property type="entry name" value="P-loop containing nucleotide triphosphate hydrolases"/>
    <property type="match status" value="3"/>
</dbReference>
<name>A0ABR8PHY4_9BACL</name>
<dbReference type="Pfam" id="PF12848">
    <property type="entry name" value="ABC_tran_Xtn"/>
    <property type="match status" value="1"/>
</dbReference>
<dbReference type="SMART" id="SM00382">
    <property type="entry name" value="AAA"/>
    <property type="match status" value="2"/>
</dbReference>
<dbReference type="EMBL" id="JACSQY010000002">
    <property type="protein sequence ID" value="MBD7907689.1"/>
    <property type="molecule type" value="Genomic_DNA"/>
</dbReference>
<evidence type="ECO:0000313" key="5">
    <source>
        <dbReference type="EMBL" id="MBD7907689.1"/>
    </source>
</evidence>
<protein>
    <submittedName>
        <fullName evidence="5">ABC-F family ATP-binding cassette domain-containing protein</fullName>
    </submittedName>
</protein>
<evidence type="ECO:0000259" key="4">
    <source>
        <dbReference type="PROSITE" id="PS50893"/>
    </source>
</evidence>
<gene>
    <name evidence="5" type="ORF">H9659_04980</name>
</gene>
<comment type="caution">
    <text evidence="5">The sequence shown here is derived from an EMBL/GenBank/DDBJ whole genome shotgun (WGS) entry which is preliminary data.</text>
</comment>
<dbReference type="NCBIfam" id="NF000355">
    <property type="entry name" value="ribo_prot_ABC_F"/>
    <property type="match status" value="1"/>
</dbReference>
<dbReference type="InterPro" id="IPR003593">
    <property type="entry name" value="AAA+_ATPase"/>
</dbReference>
<feature type="domain" description="ABC transporter" evidence="4">
    <location>
        <begin position="1"/>
        <end position="203"/>
    </location>
</feature>
<dbReference type="InterPro" id="IPR032781">
    <property type="entry name" value="ABC_tran_Xtn"/>
</dbReference>
<dbReference type="PANTHER" id="PTHR42855:SF2">
    <property type="entry name" value="DRUG RESISTANCE ABC TRANSPORTER,ATP-BINDING PROTEIN"/>
    <property type="match status" value="1"/>
</dbReference>
<dbReference type="Proteomes" id="UP000659496">
    <property type="component" value="Unassembled WGS sequence"/>
</dbReference>
<dbReference type="GO" id="GO:0005524">
    <property type="term" value="F:ATP binding"/>
    <property type="evidence" value="ECO:0007669"/>
    <property type="project" value="UniProtKB-KW"/>
</dbReference>
<keyword evidence="2 5" id="KW-0067">ATP-binding</keyword>
<evidence type="ECO:0000256" key="1">
    <source>
        <dbReference type="ARBA" id="ARBA00022741"/>
    </source>
</evidence>
<proteinExistence type="predicted"/>